<name>A0AAN7PJI8_9COLE</name>
<evidence type="ECO:0000313" key="1">
    <source>
        <dbReference type="EMBL" id="KAK4887843.1"/>
    </source>
</evidence>
<evidence type="ECO:0000313" key="2">
    <source>
        <dbReference type="Proteomes" id="UP001353858"/>
    </source>
</evidence>
<organism evidence="1 2">
    <name type="scientific">Aquatica leii</name>
    <dbReference type="NCBI Taxonomy" id="1421715"/>
    <lineage>
        <taxon>Eukaryota</taxon>
        <taxon>Metazoa</taxon>
        <taxon>Ecdysozoa</taxon>
        <taxon>Arthropoda</taxon>
        <taxon>Hexapoda</taxon>
        <taxon>Insecta</taxon>
        <taxon>Pterygota</taxon>
        <taxon>Neoptera</taxon>
        <taxon>Endopterygota</taxon>
        <taxon>Coleoptera</taxon>
        <taxon>Polyphaga</taxon>
        <taxon>Elateriformia</taxon>
        <taxon>Elateroidea</taxon>
        <taxon>Lampyridae</taxon>
        <taxon>Luciolinae</taxon>
        <taxon>Aquatica</taxon>
    </lineage>
</organism>
<proteinExistence type="predicted"/>
<gene>
    <name evidence="1" type="ORF">RN001_004114</name>
</gene>
<dbReference type="AlphaFoldDB" id="A0AAN7PJI8"/>
<dbReference type="Proteomes" id="UP001353858">
    <property type="component" value="Unassembled WGS sequence"/>
</dbReference>
<keyword evidence="2" id="KW-1185">Reference proteome</keyword>
<reference evidence="2" key="1">
    <citation type="submission" date="2023-01" db="EMBL/GenBank/DDBJ databases">
        <title>Key to firefly adult light organ development and bioluminescence: homeobox transcription factors regulate luciferase expression and transportation to peroxisome.</title>
        <authorList>
            <person name="Fu X."/>
        </authorList>
    </citation>
    <scope>NUCLEOTIDE SEQUENCE [LARGE SCALE GENOMIC DNA]</scope>
</reference>
<dbReference type="EMBL" id="JARPUR010000001">
    <property type="protein sequence ID" value="KAK4887843.1"/>
    <property type="molecule type" value="Genomic_DNA"/>
</dbReference>
<comment type="caution">
    <text evidence="1">The sequence shown here is derived from an EMBL/GenBank/DDBJ whole genome shotgun (WGS) entry which is preliminary data.</text>
</comment>
<protein>
    <submittedName>
        <fullName evidence="1">Uncharacterized protein</fullName>
    </submittedName>
</protein>
<sequence length="68" mass="7946">MSSFNQTTVCEFMDNLESVKGKYFFTPDNIFNLDETGVITVQRVPKLIRKMGLYQVGQVISPRREKNW</sequence>
<accession>A0AAN7PJI8</accession>